<dbReference type="Gene3D" id="3.90.220.20">
    <property type="entry name" value="DNA methylase specificity domains"/>
    <property type="match status" value="2"/>
</dbReference>
<evidence type="ECO:0000256" key="2">
    <source>
        <dbReference type="ARBA" id="ARBA00022747"/>
    </source>
</evidence>
<dbReference type="PANTHER" id="PTHR30408:SF12">
    <property type="entry name" value="TYPE I RESTRICTION ENZYME MJAVIII SPECIFICITY SUBUNIT"/>
    <property type="match status" value="1"/>
</dbReference>
<comment type="caution">
    <text evidence="5">The sequence shown here is derived from an EMBL/GenBank/DDBJ whole genome shotgun (WGS) entry which is preliminary data.</text>
</comment>
<dbReference type="Gene3D" id="1.10.287.1120">
    <property type="entry name" value="Bipartite methylase S protein"/>
    <property type="match status" value="1"/>
</dbReference>
<dbReference type="GO" id="GO:0004519">
    <property type="term" value="F:endonuclease activity"/>
    <property type="evidence" value="ECO:0007669"/>
    <property type="project" value="UniProtKB-KW"/>
</dbReference>
<evidence type="ECO:0000259" key="4">
    <source>
        <dbReference type="Pfam" id="PF01420"/>
    </source>
</evidence>
<keyword evidence="2" id="KW-0680">Restriction system</keyword>
<dbReference type="AlphaFoldDB" id="A0AAP1REE4"/>
<feature type="domain" description="Type I restriction modification DNA specificity" evidence="4">
    <location>
        <begin position="16"/>
        <end position="198"/>
    </location>
</feature>
<gene>
    <name evidence="5" type="ORF">F7645_03610</name>
</gene>
<feature type="domain" description="Type I restriction modification DNA specificity" evidence="4">
    <location>
        <begin position="227"/>
        <end position="382"/>
    </location>
</feature>
<dbReference type="CDD" id="cd17278">
    <property type="entry name" value="RMtype1_S_LdeBORF1052P-TRD2-CR2"/>
    <property type="match status" value="1"/>
</dbReference>
<dbReference type="InterPro" id="IPR052021">
    <property type="entry name" value="Type-I_RS_S_subunit"/>
</dbReference>
<dbReference type="PANTHER" id="PTHR30408">
    <property type="entry name" value="TYPE-1 RESTRICTION ENZYME ECOKI SPECIFICITY PROTEIN"/>
    <property type="match status" value="1"/>
</dbReference>
<dbReference type="GO" id="GO:0009307">
    <property type="term" value="P:DNA restriction-modification system"/>
    <property type="evidence" value="ECO:0007669"/>
    <property type="project" value="UniProtKB-KW"/>
</dbReference>
<dbReference type="Pfam" id="PF01420">
    <property type="entry name" value="Methylase_S"/>
    <property type="match status" value="2"/>
</dbReference>
<keyword evidence="5" id="KW-0255">Endonuclease</keyword>
<keyword evidence="5" id="KW-0378">Hydrolase</keyword>
<evidence type="ECO:0000256" key="3">
    <source>
        <dbReference type="ARBA" id="ARBA00023125"/>
    </source>
</evidence>
<protein>
    <submittedName>
        <fullName evidence="5">Restriction endonuclease subunit S</fullName>
    </submittedName>
</protein>
<sequence>MSTNKIPKIRFKGFTEEWEVKKLSELLQLENGYAFKSEYFQSKTSEYIVLTPGNVHLKGGFQYGKGNYYNILGKYPERFNLKAGDIFVTMTDLTPTAQTLGLPAIVPDDGNKYLHNQRLGKLTNLKGDKEFLFQLLCSSKNQKKIVVTSSGTTVKHTSPQKILDCINHFPKQEEQTKIGSFFENIDQLVNQHQTQHKKLTALKKAMLSKLFPKQGKKIPEIRFKGFNEEWEVKKLNEVTTYRSSTLSVSDAKEVGNYELYDANKVIGYTDNYIQSCEYISIIKDGSGVGRLRLLPKNTSFIGTLGAIIANNVDIYFIYNYLQIIDLIKHVTGATIPHVYFKDYGEDEYLIPVDKKEQEKIGNYFQNLDSLIANHSQQLEKLEVLKKACLAKMFV</sequence>
<evidence type="ECO:0000313" key="5">
    <source>
        <dbReference type="EMBL" id="MBE7694517.1"/>
    </source>
</evidence>
<evidence type="ECO:0000313" key="6">
    <source>
        <dbReference type="Proteomes" id="UP000806077"/>
    </source>
</evidence>
<comment type="similarity">
    <text evidence="1">Belongs to the type-I restriction system S methylase family.</text>
</comment>
<proteinExistence type="inferred from homology"/>
<dbReference type="EMBL" id="WXXV01000003">
    <property type="protein sequence ID" value="MBE7694517.1"/>
    <property type="molecule type" value="Genomic_DNA"/>
</dbReference>
<dbReference type="RefSeq" id="WP_101955092.1">
    <property type="nucleotide sequence ID" value="NZ_JAJHTL010000003.1"/>
</dbReference>
<dbReference type="GO" id="GO:0003677">
    <property type="term" value="F:DNA binding"/>
    <property type="evidence" value="ECO:0007669"/>
    <property type="project" value="UniProtKB-KW"/>
</dbReference>
<keyword evidence="6" id="KW-1185">Reference proteome</keyword>
<evidence type="ECO:0000256" key="1">
    <source>
        <dbReference type="ARBA" id="ARBA00010923"/>
    </source>
</evidence>
<dbReference type="InterPro" id="IPR044946">
    <property type="entry name" value="Restrct_endonuc_typeI_TRD_sf"/>
</dbReference>
<name>A0AAP1REE4_9FLAO</name>
<accession>A0AAP1REE4</accession>
<keyword evidence="3" id="KW-0238">DNA-binding</keyword>
<dbReference type="InterPro" id="IPR000055">
    <property type="entry name" value="Restrct_endonuc_typeI_TRD"/>
</dbReference>
<reference evidence="5 6" key="1">
    <citation type="journal article" date="2020" name="Int. J. Syst. Evol. Microbiol.">
        <title>Tenacibaculum piscium sp. nov., isolated from skin ulcers of sea-farmed fish, and description of Tenacibaculum finnmarkense sp. nov. with subdivision into genomovars finnmarkense and ulcerans.</title>
        <authorList>
            <person name="Olsen A.B."/>
            <person name="Spilsberg B."/>
            <person name="Nilsen H.K."/>
            <person name="Lagesen K."/>
            <person name="Gulla S."/>
            <person name="Avendano-Herrera R."/>
            <person name="Irgang R."/>
            <person name="Duchaud E."/>
            <person name="Colquhoun D.J."/>
        </authorList>
    </citation>
    <scope>NUCLEOTIDE SEQUENCE [LARGE SCALE GENOMIC DNA]</scope>
    <source>
        <strain evidence="5 6">TNO037</strain>
    </source>
</reference>
<organism evidence="5 6">
    <name type="scientific">Tenacibaculum finnmarkense genomovar finnmarkense</name>
    <dbReference type="NCBI Taxonomy" id="1458503"/>
    <lineage>
        <taxon>Bacteria</taxon>
        <taxon>Pseudomonadati</taxon>
        <taxon>Bacteroidota</taxon>
        <taxon>Flavobacteriia</taxon>
        <taxon>Flavobacteriales</taxon>
        <taxon>Flavobacteriaceae</taxon>
        <taxon>Tenacibaculum</taxon>
        <taxon>Tenacibaculum finnmarkense</taxon>
    </lineage>
</organism>
<keyword evidence="5" id="KW-0540">Nuclease</keyword>
<dbReference type="SUPFAM" id="SSF116734">
    <property type="entry name" value="DNA methylase specificity domain"/>
    <property type="match status" value="2"/>
</dbReference>
<dbReference type="Proteomes" id="UP000806077">
    <property type="component" value="Unassembled WGS sequence"/>
</dbReference>